<dbReference type="Proteomes" id="UP001320148">
    <property type="component" value="Chromosome"/>
</dbReference>
<evidence type="ECO:0000256" key="3">
    <source>
        <dbReference type="ARBA" id="ARBA00022729"/>
    </source>
</evidence>
<dbReference type="PIRSF" id="PIRSF004846">
    <property type="entry name" value="ModA"/>
    <property type="match status" value="1"/>
</dbReference>
<sequence length="253" mass="26740">MCNRLFKISLLLFIIAGCNAAAADEITVFAAASTTNAVTEVAELYSTLNSVTVKTSFASSSTLAKQIKNGAPADVYISANVTWMDYLAAGKAIAPGSRVQLLANRLVLISSEGSGFPVVIDGELDLTALLKGGYLAMGDASHVPAGMYAEKALQSLGQWEGVKDRVSNSKDVRAALLLVERGETPFGIVYATDVKISKKVQVAGGFPASSHPPITYPAAITKDGDRPAVRAFMDFLSGEQAGNIFHKYGFERL</sequence>
<dbReference type="Gene3D" id="3.40.190.10">
    <property type="entry name" value="Periplasmic binding protein-like II"/>
    <property type="match status" value="2"/>
</dbReference>
<protein>
    <submittedName>
        <fullName evidence="5">Molybdate ABC transporter substrate-binding protein</fullName>
    </submittedName>
</protein>
<dbReference type="PROSITE" id="PS51257">
    <property type="entry name" value="PROKAR_LIPOPROTEIN"/>
    <property type="match status" value="1"/>
</dbReference>
<dbReference type="SUPFAM" id="SSF53850">
    <property type="entry name" value="Periplasmic binding protein-like II"/>
    <property type="match status" value="1"/>
</dbReference>
<gene>
    <name evidence="5" type="ORF">DSLASN_16010</name>
</gene>
<dbReference type="NCBIfam" id="NF007958">
    <property type="entry name" value="PRK10677.1"/>
    <property type="match status" value="1"/>
</dbReference>
<dbReference type="RefSeq" id="WP_236892326.1">
    <property type="nucleotide sequence ID" value="NZ_AP024488.1"/>
</dbReference>
<name>A0ABN6F1T8_9BACT</name>
<keyword evidence="2" id="KW-0479">Metal-binding</keyword>
<accession>A0ABN6F1T8</accession>
<reference evidence="5 6" key="1">
    <citation type="submission" date="2021-02" db="EMBL/GenBank/DDBJ databases">
        <title>Complete genome of Desulfoluna sp. strain ASN36.</title>
        <authorList>
            <person name="Takahashi A."/>
            <person name="Kojima H."/>
            <person name="Fukui M."/>
        </authorList>
    </citation>
    <scope>NUCLEOTIDE SEQUENCE [LARGE SCALE GENOMIC DNA]</scope>
    <source>
        <strain evidence="5 6">ASN36</strain>
    </source>
</reference>
<evidence type="ECO:0000256" key="4">
    <source>
        <dbReference type="SAM" id="SignalP"/>
    </source>
</evidence>
<organism evidence="5 6">
    <name type="scientific">Desulfoluna limicola</name>
    <dbReference type="NCBI Taxonomy" id="2810562"/>
    <lineage>
        <taxon>Bacteria</taxon>
        <taxon>Pseudomonadati</taxon>
        <taxon>Thermodesulfobacteriota</taxon>
        <taxon>Desulfobacteria</taxon>
        <taxon>Desulfobacterales</taxon>
        <taxon>Desulfolunaceae</taxon>
        <taxon>Desulfoluna</taxon>
    </lineage>
</organism>
<feature type="chain" id="PRO_5045037852" evidence="4">
    <location>
        <begin position="24"/>
        <end position="253"/>
    </location>
</feature>
<evidence type="ECO:0000313" key="5">
    <source>
        <dbReference type="EMBL" id="BCS95969.1"/>
    </source>
</evidence>
<evidence type="ECO:0000256" key="2">
    <source>
        <dbReference type="ARBA" id="ARBA00022723"/>
    </source>
</evidence>
<dbReference type="Pfam" id="PF13531">
    <property type="entry name" value="SBP_bac_11"/>
    <property type="match status" value="1"/>
</dbReference>
<evidence type="ECO:0000256" key="1">
    <source>
        <dbReference type="ARBA" id="ARBA00009175"/>
    </source>
</evidence>
<dbReference type="NCBIfam" id="TIGR01256">
    <property type="entry name" value="modA"/>
    <property type="match status" value="1"/>
</dbReference>
<proteinExistence type="inferred from homology"/>
<evidence type="ECO:0000313" key="6">
    <source>
        <dbReference type="Proteomes" id="UP001320148"/>
    </source>
</evidence>
<feature type="signal peptide" evidence="4">
    <location>
        <begin position="1"/>
        <end position="23"/>
    </location>
</feature>
<dbReference type="InterPro" id="IPR050682">
    <property type="entry name" value="ModA/WtpA"/>
</dbReference>
<dbReference type="EMBL" id="AP024488">
    <property type="protein sequence ID" value="BCS95969.1"/>
    <property type="molecule type" value="Genomic_DNA"/>
</dbReference>
<comment type="similarity">
    <text evidence="1">Belongs to the bacterial solute-binding protein ModA family.</text>
</comment>
<keyword evidence="6" id="KW-1185">Reference proteome</keyword>
<keyword evidence="3 4" id="KW-0732">Signal</keyword>
<dbReference type="InterPro" id="IPR005950">
    <property type="entry name" value="ModA"/>
</dbReference>
<dbReference type="CDD" id="cd13536">
    <property type="entry name" value="PBP2_EcModA"/>
    <property type="match status" value="1"/>
</dbReference>
<dbReference type="PANTHER" id="PTHR30632">
    <property type="entry name" value="MOLYBDATE-BINDING PERIPLASMIC PROTEIN"/>
    <property type="match status" value="1"/>
</dbReference>
<dbReference type="PANTHER" id="PTHR30632:SF17">
    <property type="entry name" value="MOLYBDATE-BINDING PROTEIN MODA"/>
    <property type="match status" value="1"/>
</dbReference>